<dbReference type="VEuPathDB" id="FungiDB:P168DRAFT_4777"/>
<evidence type="ECO:0000256" key="1">
    <source>
        <dbReference type="SAM" id="Phobius"/>
    </source>
</evidence>
<dbReference type="EMBL" id="MSFM01000001">
    <property type="protein sequence ID" value="PKY07937.1"/>
    <property type="molecule type" value="Genomic_DNA"/>
</dbReference>
<dbReference type="Proteomes" id="UP000234254">
    <property type="component" value="Unassembled WGS sequence"/>
</dbReference>
<sequence>MRSLSPPLCNPPDADVGSYPGFFLLATIIPQSYIVCVLLATELSASCMALVCWSLVLGSEAVADKRNEAFSCGHTAPVGVSRSVGQLAGGCLSFLQYGVLRGIELHIFRWLFSIL</sequence>
<gene>
    <name evidence="2" type="ORF">P168DRAFT_4777</name>
</gene>
<keyword evidence="1" id="KW-0812">Transmembrane</keyword>
<evidence type="ECO:0000313" key="3">
    <source>
        <dbReference type="Proteomes" id="UP000234254"/>
    </source>
</evidence>
<reference evidence="2" key="1">
    <citation type="submission" date="2016-12" db="EMBL/GenBank/DDBJ databases">
        <title>The genomes of Aspergillus section Nigri reveals drivers in fungal speciation.</title>
        <authorList>
            <consortium name="DOE Joint Genome Institute"/>
            <person name="Vesth T.C."/>
            <person name="Nybo J."/>
            <person name="Theobald S."/>
            <person name="Brandl J."/>
            <person name="Frisvad J.C."/>
            <person name="Nielsen K.F."/>
            <person name="Lyhne E.K."/>
            <person name="Kogle M.E."/>
            <person name="Kuo A."/>
            <person name="Riley R."/>
            <person name="Clum A."/>
            <person name="Nolan M."/>
            <person name="Lipzen A."/>
            <person name="Salamov A."/>
            <person name="Henrissat B."/>
            <person name="Wiebenga A."/>
            <person name="De vries R.P."/>
            <person name="Grigoriev I.V."/>
            <person name="Mortensen U.H."/>
            <person name="Andersen M.R."/>
            <person name="Baker S.E."/>
        </authorList>
    </citation>
    <scope>NUCLEOTIDE SEQUENCE</scope>
    <source>
        <strain evidence="2">IBT 28561</strain>
    </source>
</reference>
<evidence type="ECO:0000313" key="2">
    <source>
        <dbReference type="EMBL" id="PKY07937.1"/>
    </source>
</evidence>
<dbReference type="AlphaFoldDB" id="A0A2I1DDI0"/>
<accession>A0A2I1DDI0</accession>
<protein>
    <submittedName>
        <fullName evidence="2">Uncharacterized protein</fullName>
    </submittedName>
</protein>
<keyword evidence="1" id="KW-1133">Transmembrane helix</keyword>
<organism evidence="2 3">
    <name type="scientific">Aspergillus campestris (strain IBT 28561)</name>
    <dbReference type="NCBI Taxonomy" id="1392248"/>
    <lineage>
        <taxon>Eukaryota</taxon>
        <taxon>Fungi</taxon>
        <taxon>Dikarya</taxon>
        <taxon>Ascomycota</taxon>
        <taxon>Pezizomycotina</taxon>
        <taxon>Eurotiomycetes</taxon>
        <taxon>Eurotiomycetidae</taxon>
        <taxon>Eurotiales</taxon>
        <taxon>Aspergillaceae</taxon>
        <taxon>Aspergillus</taxon>
        <taxon>Aspergillus subgen. Circumdati</taxon>
    </lineage>
</organism>
<comment type="caution">
    <text evidence="2">The sequence shown here is derived from an EMBL/GenBank/DDBJ whole genome shotgun (WGS) entry which is preliminary data.</text>
</comment>
<name>A0A2I1DDI0_ASPC2</name>
<proteinExistence type="predicted"/>
<feature type="transmembrane region" description="Helical" evidence="1">
    <location>
        <begin position="20"/>
        <end position="40"/>
    </location>
</feature>
<dbReference type="RefSeq" id="XP_024696531.1">
    <property type="nucleotide sequence ID" value="XM_024841967.1"/>
</dbReference>
<dbReference type="GeneID" id="36549496"/>
<keyword evidence="1" id="KW-0472">Membrane</keyword>
<keyword evidence="3" id="KW-1185">Reference proteome</keyword>